<gene>
    <name evidence="1" type="ORF">E1267_25510</name>
</gene>
<reference evidence="1 2" key="1">
    <citation type="submission" date="2019-02" db="EMBL/GenBank/DDBJ databases">
        <title>Draft genome sequences of novel Actinobacteria.</title>
        <authorList>
            <person name="Sahin N."/>
            <person name="Ay H."/>
            <person name="Saygin H."/>
        </authorList>
    </citation>
    <scope>NUCLEOTIDE SEQUENCE [LARGE SCALE GENOMIC DNA]</scope>
    <source>
        <strain evidence="1 2">KC201</strain>
    </source>
</reference>
<organism evidence="1 2">
    <name type="scientific">Nonomuraea longispora</name>
    <dbReference type="NCBI Taxonomy" id="1848320"/>
    <lineage>
        <taxon>Bacteria</taxon>
        <taxon>Bacillati</taxon>
        <taxon>Actinomycetota</taxon>
        <taxon>Actinomycetes</taxon>
        <taxon>Streptosporangiales</taxon>
        <taxon>Streptosporangiaceae</taxon>
        <taxon>Nonomuraea</taxon>
    </lineage>
</organism>
<evidence type="ECO:0000313" key="2">
    <source>
        <dbReference type="Proteomes" id="UP000295157"/>
    </source>
</evidence>
<dbReference type="RefSeq" id="WP_132335709.1">
    <property type="nucleotide sequence ID" value="NZ_SMJZ01000106.1"/>
</dbReference>
<keyword evidence="2" id="KW-1185">Reference proteome</keyword>
<comment type="caution">
    <text evidence="1">The sequence shown here is derived from an EMBL/GenBank/DDBJ whole genome shotgun (WGS) entry which is preliminary data.</text>
</comment>
<dbReference type="Proteomes" id="UP000295157">
    <property type="component" value="Unassembled WGS sequence"/>
</dbReference>
<name>A0A4V2XJR2_9ACTN</name>
<dbReference type="EMBL" id="SMJZ01000106">
    <property type="protein sequence ID" value="TDC03686.1"/>
    <property type="molecule type" value="Genomic_DNA"/>
</dbReference>
<accession>A0A4V2XJR2</accession>
<dbReference type="AlphaFoldDB" id="A0A4V2XJR2"/>
<sequence length="105" mass="11380">MSNLPGTWQLDLKTPIGTLHVEYRFTTTSDGFAGDASSRNETVPLSGIAAADTETGERVTWQQSVTKPMRLNLDFDVVIEGDTMTGHARAGRLPRTPISGHRVAP</sequence>
<protein>
    <submittedName>
        <fullName evidence="1">Uncharacterized protein</fullName>
    </submittedName>
</protein>
<evidence type="ECO:0000313" key="1">
    <source>
        <dbReference type="EMBL" id="TDC03686.1"/>
    </source>
</evidence>
<dbReference type="OrthoDB" id="5145750at2"/>
<proteinExistence type="predicted"/>